<evidence type="ECO:0000256" key="1">
    <source>
        <dbReference type="SAM" id="MobiDB-lite"/>
    </source>
</evidence>
<reference evidence="2" key="1">
    <citation type="submission" date="2023-03" db="EMBL/GenBank/DDBJ databases">
        <title>Massive genome expansion in bonnet fungi (Mycena s.s.) driven by repeated elements and novel gene families across ecological guilds.</title>
        <authorList>
            <consortium name="Lawrence Berkeley National Laboratory"/>
            <person name="Harder C.B."/>
            <person name="Miyauchi S."/>
            <person name="Viragh M."/>
            <person name="Kuo A."/>
            <person name="Thoen E."/>
            <person name="Andreopoulos B."/>
            <person name="Lu D."/>
            <person name="Skrede I."/>
            <person name="Drula E."/>
            <person name="Henrissat B."/>
            <person name="Morin E."/>
            <person name="Kohler A."/>
            <person name="Barry K."/>
            <person name="LaButti K."/>
            <person name="Morin E."/>
            <person name="Salamov A."/>
            <person name="Lipzen A."/>
            <person name="Mereny Z."/>
            <person name="Hegedus B."/>
            <person name="Baldrian P."/>
            <person name="Stursova M."/>
            <person name="Weitz H."/>
            <person name="Taylor A."/>
            <person name="Grigoriev I.V."/>
            <person name="Nagy L.G."/>
            <person name="Martin F."/>
            <person name="Kauserud H."/>
        </authorList>
    </citation>
    <scope>NUCLEOTIDE SEQUENCE</scope>
    <source>
        <strain evidence="2">9144</strain>
    </source>
</reference>
<feature type="region of interest" description="Disordered" evidence="1">
    <location>
        <begin position="1"/>
        <end position="97"/>
    </location>
</feature>
<gene>
    <name evidence="2" type="ORF">GGX14DRAFT_468006</name>
</gene>
<feature type="region of interest" description="Disordered" evidence="1">
    <location>
        <begin position="185"/>
        <end position="279"/>
    </location>
</feature>
<feature type="compositionally biased region" description="Pro residues" evidence="1">
    <location>
        <begin position="209"/>
        <end position="226"/>
    </location>
</feature>
<dbReference type="EMBL" id="JARJCW010000068">
    <property type="protein sequence ID" value="KAJ7199453.1"/>
    <property type="molecule type" value="Genomic_DNA"/>
</dbReference>
<dbReference type="Proteomes" id="UP001219525">
    <property type="component" value="Unassembled WGS sequence"/>
</dbReference>
<keyword evidence="3" id="KW-1185">Reference proteome</keyword>
<accession>A0AAD6V134</accession>
<evidence type="ECO:0000313" key="2">
    <source>
        <dbReference type="EMBL" id="KAJ7199453.1"/>
    </source>
</evidence>
<feature type="non-terminal residue" evidence="2">
    <location>
        <position position="1"/>
    </location>
</feature>
<protein>
    <submittedName>
        <fullName evidence="2">Uncharacterized protein</fullName>
    </submittedName>
</protein>
<feature type="compositionally biased region" description="Basic residues" evidence="1">
    <location>
        <begin position="52"/>
        <end position="62"/>
    </location>
</feature>
<proteinExistence type="predicted"/>
<comment type="caution">
    <text evidence="2">The sequence shown here is derived from an EMBL/GenBank/DDBJ whole genome shotgun (WGS) entry which is preliminary data.</text>
</comment>
<feature type="compositionally biased region" description="Basic and acidic residues" evidence="1">
    <location>
        <begin position="39"/>
        <end position="51"/>
    </location>
</feature>
<evidence type="ECO:0000313" key="3">
    <source>
        <dbReference type="Proteomes" id="UP001219525"/>
    </source>
</evidence>
<organism evidence="2 3">
    <name type="scientific">Mycena pura</name>
    <dbReference type="NCBI Taxonomy" id="153505"/>
    <lineage>
        <taxon>Eukaryota</taxon>
        <taxon>Fungi</taxon>
        <taxon>Dikarya</taxon>
        <taxon>Basidiomycota</taxon>
        <taxon>Agaricomycotina</taxon>
        <taxon>Agaricomycetes</taxon>
        <taxon>Agaricomycetidae</taxon>
        <taxon>Agaricales</taxon>
        <taxon>Marasmiineae</taxon>
        <taxon>Mycenaceae</taxon>
        <taxon>Mycena</taxon>
    </lineage>
</organism>
<dbReference type="AlphaFoldDB" id="A0AAD6V134"/>
<feature type="compositionally biased region" description="Basic residues" evidence="1">
    <location>
        <begin position="10"/>
        <end position="20"/>
    </location>
</feature>
<sequence length="279" mass="31302">SSSVKENAHHSKHHRKHHSRRGSDNARTPLAPLNEDLSTEERLRRAEEALKHERRKRRKAEKRARAAQSATNAAPGTPDDNTSTEVADGSIERPKRASKVAMSVIRSHMGYDKPKWNAYRLAIHVALHAARLDRGSDWPSQDPIRLARAYNSVKDEFPEAQRFQGLWGIDRVAKQYWDNRCGHQRAIKNPNSYRSRQATHHRGGDLGPAPSPPVSPSTLTSPPPPPRRIRQPLHRILSDDEDGDEGNTTQREIQDEGAQCNGPEHGNAEGELNDEGSDQ</sequence>
<name>A0AAD6V134_9AGAR</name>